<proteinExistence type="predicted"/>
<evidence type="ECO:0000313" key="2">
    <source>
        <dbReference type="EMBL" id="SPM34085.1"/>
    </source>
</evidence>
<gene>
    <name evidence="2" type="ORF">MRAB57_1896</name>
</gene>
<keyword evidence="3" id="KW-1185">Reference proteome</keyword>
<dbReference type="EMBL" id="FUFA01000004">
    <property type="protein sequence ID" value="SPM34085.1"/>
    <property type="molecule type" value="Genomic_DNA"/>
</dbReference>
<dbReference type="OrthoDB" id="4733128at2"/>
<keyword evidence="1" id="KW-1133">Transmembrane helix</keyword>
<feature type="transmembrane region" description="Helical" evidence="1">
    <location>
        <begin position="29"/>
        <end position="50"/>
    </location>
</feature>
<keyword evidence="1" id="KW-0812">Transmembrane</keyword>
<sequence>MKKLTTLLTGAEIALIATAVLYLALRQVWIAYAGVAVLAAALTLIVRIALARRRAARGPTVGVGTVCALDAAPIADPDESQVFIEVVAVSGETFIGKLARSGRDPDLSVLRPGLVVLVAFDPAARDELSLPDDVLAVRASWLAAI</sequence>
<protein>
    <submittedName>
        <fullName evidence="2">Uncharacterized protein</fullName>
    </submittedName>
</protein>
<dbReference type="Proteomes" id="UP000240988">
    <property type="component" value="Unassembled WGS sequence"/>
</dbReference>
<name>A0A2U3NRP4_9MYCO</name>
<dbReference type="AlphaFoldDB" id="A0A2U3NRP4"/>
<reference evidence="2 3" key="1">
    <citation type="submission" date="2017-01" db="EMBL/GenBank/DDBJ databases">
        <authorList>
            <consortium name="Urmite Genomes"/>
        </authorList>
    </citation>
    <scope>NUCLEOTIDE SEQUENCE [LARGE SCALE GENOMIC DNA]</scope>
    <source>
        <strain evidence="2 3">AB57</strain>
    </source>
</reference>
<accession>A0A2U3NRP4</accession>
<dbReference type="STRING" id="1841860.GCA_900157375_01898"/>
<evidence type="ECO:0000313" key="3">
    <source>
        <dbReference type="Proteomes" id="UP000240988"/>
    </source>
</evidence>
<evidence type="ECO:0000256" key="1">
    <source>
        <dbReference type="SAM" id="Phobius"/>
    </source>
</evidence>
<keyword evidence="1" id="KW-0472">Membrane</keyword>
<organism evidence="2 3">
    <name type="scientific">Mycobacterium rhizamassiliense</name>
    <dbReference type="NCBI Taxonomy" id="1841860"/>
    <lineage>
        <taxon>Bacteria</taxon>
        <taxon>Bacillati</taxon>
        <taxon>Actinomycetota</taxon>
        <taxon>Actinomycetes</taxon>
        <taxon>Mycobacteriales</taxon>
        <taxon>Mycobacteriaceae</taxon>
        <taxon>Mycobacterium</taxon>
    </lineage>
</organism>